<proteinExistence type="predicted"/>
<dbReference type="EMBL" id="JAGPXC010000003">
    <property type="protein sequence ID" value="KAH6655591.1"/>
    <property type="molecule type" value="Genomic_DNA"/>
</dbReference>
<evidence type="ECO:0000313" key="2">
    <source>
        <dbReference type="Proteomes" id="UP000758603"/>
    </source>
</evidence>
<evidence type="ECO:0000313" key="1">
    <source>
        <dbReference type="EMBL" id="KAH6655591.1"/>
    </source>
</evidence>
<dbReference type="GeneID" id="70124585"/>
<dbReference type="Proteomes" id="UP000758603">
    <property type="component" value="Unassembled WGS sequence"/>
</dbReference>
<accession>A0A9P8UNM1</accession>
<organism evidence="1 2">
    <name type="scientific">Truncatella angustata</name>
    <dbReference type="NCBI Taxonomy" id="152316"/>
    <lineage>
        <taxon>Eukaryota</taxon>
        <taxon>Fungi</taxon>
        <taxon>Dikarya</taxon>
        <taxon>Ascomycota</taxon>
        <taxon>Pezizomycotina</taxon>
        <taxon>Sordariomycetes</taxon>
        <taxon>Xylariomycetidae</taxon>
        <taxon>Amphisphaeriales</taxon>
        <taxon>Sporocadaceae</taxon>
        <taxon>Truncatella</taxon>
    </lineage>
</organism>
<dbReference type="AlphaFoldDB" id="A0A9P8UNM1"/>
<reference evidence="1" key="1">
    <citation type="journal article" date="2021" name="Nat. Commun.">
        <title>Genetic determinants of endophytism in the Arabidopsis root mycobiome.</title>
        <authorList>
            <person name="Mesny F."/>
            <person name="Miyauchi S."/>
            <person name="Thiergart T."/>
            <person name="Pickel B."/>
            <person name="Atanasova L."/>
            <person name="Karlsson M."/>
            <person name="Huettel B."/>
            <person name="Barry K.W."/>
            <person name="Haridas S."/>
            <person name="Chen C."/>
            <person name="Bauer D."/>
            <person name="Andreopoulos W."/>
            <person name="Pangilinan J."/>
            <person name="LaButti K."/>
            <person name="Riley R."/>
            <person name="Lipzen A."/>
            <person name="Clum A."/>
            <person name="Drula E."/>
            <person name="Henrissat B."/>
            <person name="Kohler A."/>
            <person name="Grigoriev I.V."/>
            <person name="Martin F.M."/>
            <person name="Hacquard S."/>
        </authorList>
    </citation>
    <scope>NUCLEOTIDE SEQUENCE</scope>
    <source>
        <strain evidence="1">MPI-SDFR-AT-0073</strain>
    </source>
</reference>
<gene>
    <name evidence="1" type="ORF">BKA67DRAFT_242969</name>
</gene>
<protein>
    <submittedName>
        <fullName evidence="1">Uncharacterized protein</fullName>
    </submittedName>
</protein>
<name>A0A9P8UNM1_9PEZI</name>
<keyword evidence="2" id="KW-1185">Reference proteome</keyword>
<sequence>MTSLSRAITTPRIILRIGPNNILPALVLVALLGLVSHALCSVGHDTKLPLAALRGKVVTIQRPTADLTDVEHIKAVLLEIVMRVFSFQVLGVFVEDSLIIGQGACCHGTAQCLTGSTTISKKC</sequence>
<comment type="caution">
    <text evidence="1">The sequence shown here is derived from an EMBL/GenBank/DDBJ whole genome shotgun (WGS) entry which is preliminary data.</text>
</comment>
<dbReference type="RefSeq" id="XP_045959856.1">
    <property type="nucleotide sequence ID" value="XM_046095692.1"/>
</dbReference>